<sequence>MRQAGSPGLSESSPSRCQRKEYGGLVRTPYRRSTARPRGGRDRCTVLSKAFRCRIRQRWDGSGLSRNGGTEEQTMSMDSSSIPARSGNEPPPGPDPGAPRRDDGSETPRFFDVDTESGPSDPVPAQDSAGDRLRESRVAGPGHRETVLTEYLAPGSRTAAAATPAVGVGEFLTGRLLLTAFQPILDLSTGAIAGVEAFTRFAGDGSDDAQRWFAAAARAGLGRELEFAALESALCAAVHLPPHLYVALKVSPAVCLDPLLPGLFHGSALAPDRTVLQLTEPLTDAQLTALATVLAPLRRQGVRLAVDHVGSYADSIRHIRELEPDIIKIDRNLIAGIDTDYLRHAFGDAMAGFAGKLGATLVVEGIETAAELTTVRSLGMTAGQGYFLGRPTTSPEDWAHWHHLPEES</sequence>
<dbReference type="PROSITE" id="PS50883">
    <property type="entry name" value="EAL"/>
    <property type="match status" value="1"/>
</dbReference>
<dbReference type="AlphaFoldDB" id="A0A3N0C054"/>
<feature type="domain" description="EAL" evidence="2">
    <location>
        <begin position="161"/>
        <end position="405"/>
    </location>
</feature>
<evidence type="ECO:0000259" key="2">
    <source>
        <dbReference type="PROSITE" id="PS50883"/>
    </source>
</evidence>
<organism evidence="3 4">
    <name type="scientific">Arthrobacter oryzae</name>
    <dbReference type="NCBI Taxonomy" id="409290"/>
    <lineage>
        <taxon>Bacteria</taxon>
        <taxon>Bacillati</taxon>
        <taxon>Actinomycetota</taxon>
        <taxon>Actinomycetes</taxon>
        <taxon>Micrococcales</taxon>
        <taxon>Micrococcaceae</taxon>
        <taxon>Arthrobacter</taxon>
    </lineage>
</organism>
<evidence type="ECO:0000313" key="4">
    <source>
        <dbReference type="Proteomes" id="UP000273807"/>
    </source>
</evidence>
<dbReference type="CDD" id="cd01948">
    <property type="entry name" value="EAL"/>
    <property type="match status" value="1"/>
</dbReference>
<dbReference type="SUPFAM" id="SSF141868">
    <property type="entry name" value="EAL domain-like"/>
    <property type="match status" value="1"/>
</dbReference>
<dbReference type="InterPro" id="IPR035919">
    <property type="entry name" value="EAL_sf"/>
</dbReference>
<dbReference type="InterPro" id="IPR001633">
    <property type="entry name" value="EAL_dom"/>
</dbReference>
<dbReference type="SMART" id="SM00052">
    <property type="entry name" value="EAL"/>
    <property type="match status" value="1"/>
</dbReference>
<gene>
    <name evidence="3" type="ORF">D7003_09545</name>
</gene>
<protein>
    <submittedName>
        <fullName evidence="3">EAL domain-containing protein</fullName>
    </submittedName>
</protein>
<dbReference type="OrthoDB" id="23692at2"/>
<dbReference type="PANTHER" id="PTHR33121:SF76">
    <property type="entry name" value="SIGNALING PROTEIN"/>
    <property type="match status" value="1"/>
</dbReference>
<keyword evidence="4" id="KW-1185">Reference proteome</keyword>
<evidence type="ECO:0000313" key="3">
    <source>
        <dbReference type="EMBL" id="RNL55650.1"/>
    </source>
</evidence>
<dbReference type="Proteomes" id="UP000273807">
    <property type="component" value="Unassembled WGS sequence"/>
</dbReference>
<dbReference type="InterPro" id="IPR050706">
    <property type="entry name" value="Cyclic-di-GMP_PDE-like"/>
</dbReference>
<feature type="compositionally biased region" description="Basic and acidic residues" evidence="1">
    <location>
        <begin position="129"/>
        <end position="141"/>
    </location>
</feature>
<proteinExistence type="predicted"/>
<dbReference type="GO" id="GO:0071111">
    <property type="term" value="F:cyclic-guanylate-specific phosphodiesterase activity"/>
    <property type="evidence" value="ECO:0007669"/>
    <property type="project" value="InterPro"/>
</dbReference>
<feature type="compositionally biased region" description="Polar residues" evidence="1">
    <location>
        <begin position="64"/>
        <end position="83"/>
    </location>
</feature>
<feature type="compositionally biased region" description="Basic and acidic residues" evidence="1">
    <location>
        <begin position="98"/>
        <end position="112"/>
    </location>
</feature>
<name>A0A3N0C054_9MICC</name>
<accession>A0A3N0C054</accession>
<dbReference type="PANTHER" id="PTHR33121">
    <property type="entry name" value="CYCLIC DI-GMP PHOSPHODIESTERASE PDEF"/>
    <property type="match status" value="1"/>
</dbReference>
<dbReference type="Gene3D" id="3.20.20.450">
    <property type="entry name" value="EAL domain"/>
    <property type="match status" value="1"/>
</dbReference>
<reference evidence="3 4" key="1">
    <citation type="submission" date="2018-10" db="EMBL/GenBank/DDBJ databases">
        <title>Genome sequencing of Arthrobacter oryzae TNB02.</title>
        <authorList>
            <person name="Cho Y.-J."/>
            <person name="Cho A."/>
            <person name="Kim O.-S."/>
        </authorList>
    </citation>
    <scope>NUCLEOTIDE SEQUENCE [LARGE SCALE GENOMIC DNA]</scope>
    <source>
        <strain evidence="3 4">TNB02</strain>
    </source>
</reference>
<comment type="caution">
    <text evidence="3">The sequence shown here is derived from an EMBL/GenBank/DDBJ whole genome shotgun (WGS) entry which is preliminary data.</text>
</comment>
<feature type="region of interest" description="Disordered" evidence="1">
    <location>
        <begin position="1"/>
        <end position="141"/>
    </location>
</feature>
<dbReference type="Pfam" id="PF00563">
    <property type="entry name" value="EAL"/>
    <property type="match status" value="1"/>
</dbReference>
<dbReference type="EMBL" id="RBED01000091">
    <property type="protein sequence ID" value="RNL55650.1"/>
    <property type="molecule type" value="Genomic_DNA"/>
</dbReference>
<evidence type="ECO:0000256" key="1">
    <source>
        <dbReference type="SAM" id="MobiDB-lite"/>
    </source>
</evidence>